<dbReference type="SUPFAM" id="SSF56112">
    <property type="entry name" value="Protein kinase-like (PK-like)"/>
    <property type="match status" value="1"/>
</dbReference>
<protein>
    <recommendedName>
        <fullName evidence="3">Phosphotransferase enzyme family protein</fullName>
    </recommendedName>
</protein>
<dbReference type="PANTHER" id="PTHR36091">
    <property type="entry name" value="ALTERED INHERITANCE OF MITOCHONDRIA PROTEIN 9, MITOCHONDRIAL"/>
    <property type="match status" value="1"/>
</dbReference>
<proteinExistence type="predicted"/>
<evidence type="ECO:0008006" key="3">
    <source>
        <dbReference type="Google" id="ProtNLM"/>
    </source>
</evidence>
<evidence type="ECO:0000313" key="2">
    <source>
        <dbReference type="Proteomes" id="UP000249829"/>
    </source>
</evidence>
<organism evidence="1 2">
    <name type="scientific">Aspergillus violaceofuscus (strain CBS 115571)</name>
    <dbReference type="NCBI Taxonomy" id="1450538"/>
    <lineage>
        <taxon>Eukaryota</taxon>
        <taxon>Fungi</taxon>
        <taxon>Dikarya</taxon>
        <taxon>Ascomycota</taxon>
        <taxon>Pezizomycotina</taxon>
        <taxon>Eurotiomycetes</taxon>
        <taxon>Eurotiomycetidae</taxon>
        <taxon>Eurotiales</taxon>
        <taxon>Aspergillaceae</taxon>
        <taxon>Aspergillus</taxon>
    </lineage>
</organism>
<dbReference type="STRING" id="1450538.A0A2V5GUD2"/>
<dbReference type="GO" id="GO:0005739">
    <property type="term" value="C:mitochondrion"/>
    <property type="evidence" value="ECO:0007669"/>
    <property type="project" value="TreeGrafter"/>
</dbReference>
<keyword evidence="2" id="KW-1185">Reference proteome</keyword>
<dbReference type="PANTHER" id="PTHR36091:SF2">
    <property type="entry name" value="AMINOGLYCOSIDE PHOSPHOTRANSFERASE DOMAIN-CONTAINING PROTEIN"/>
    <property type="match status" value="1"/>
</dbReference>
<dbReference type="InterPro" id="IPR011009">
    <property type="entry name" value="Kinase-like_dom_sf"/>
</dbReference>
<name>A0A2V5GUD2_ASPV1</name>
<evidence type="ECO:0000313" key="1">
    <source>
        <dbReference type="EMBL" id="PYI14738.1"/>
    </source>
</evidence>
<dbReference type="Proteomes" id="UP000249829">
    <property type="component" value="Unassembled WGS sequence"/>
</dbReference>
<dbReference type="EMBL" id="KZ825204">
    <property type="protein sequence ID" value="PYI14738.1"/>
    <property type="molecule type" value="Genomic_DNA"/>
</dbReference>
<sequence length="479" mass="54651">MTGKIKALHWNLQNNFFKFTRGRFLVDAAENARKREIRFDMNSLARVAAQSVGAARCIAIKKYPDGMFNKAFLIEVATMDFARKFLDTPAPRVYTWNSRANSNPVGAEFIIMEKIKGVPLFQVWSTMTLPQKLQLSVLFLHYGSLYYTEDTQPPAGNHFVKDSQAVRNSGFAISPATGRDWCDAGRSDLDFTGASLTQYLQAVGTREMKAIQSLEPPKTIVLFCGPKLYRPDTQKKLTALAWYQHIVDALIPKDAAITRPCLWHNDLHDDNVFSCHISPLFNYNPDPAFLNWDGLKPETLDLAPRPDLFRLLPEERSAAVQKYAIQNMFIGWRKLMHAKNPDLYQVVKFQRTAAYGLIFLAHQMFKYGEAHFQSLLVDLQDTWTDLPAVGDGNAPFLFDFSEAETERIKMDSNGAVAGTELVAEFKERMGDLWPDEGFIEHERYNDCKAALDEVKGLILEQLAETDEEKAEYERYWPFE</sequence>
<dbReference type="InterPro" id="IPR051035">
    <property type="entry name" value="Mito_inheritance_9"/>
</dbReference>
<gene>
    <name evidence="1" type="ORF">BO99DRAFT_484989</name>
</gene>
<accession>A0A2V5GUD2</accession>
<dbReference type="AlphaFoldDB" id="A0A2V5GUD2"/>
<reference evidence="1 2" key="1">
    <citation type="submission" date="2018-02" db="EMBL/GenBank/DDBJ databases">
        <title>The genomes of Aspergillus section Nigri reveals drivers in fungal speciation.</title>
        <authorList>
            <consortium name="DOE Joint Genome Institute"/>
            <person name="Vesth T.C."/>
            <person name="Nybo J."/>
            <person name="Theobald S."/>
            <person name="Brandl J."/>
            <person name="Frisvad J.C."/>
            <person name="Nielsen K.F."/>
            <person name="Lyhne E.K."/>
            <person name="Kogle M.E."/>
            <person name="Kuo A."/>
            <person name="Riley R."/>
            <person name="Clum A."/>
            <person name="Nolan M."/>
            <person name="Lipzen A."/>
            <person name="Salamov A."/>
            <person name="Henrissat B."/>
            <person name="Wiebenga A."/>
            <person name="De vries R.P."/>
            <person name="Grigoriev I.V."/>
            <person name="Mortensen U.H."/>
            <person name="Andersen M.R."/>
            <person name="Baker S.E."/>
        </authorList>
    </citation>
    <scope>NUCLEOTIDE SEQUENCE [LARGE SCALE GENOMIC DNA]</scope>
    <source>
        <strain evidence="1 2">CBS 115571</strain>
    </source>
</reference>